<feature type="compositionally biased region" description="Pro residues" evidence="1">
    <location>
        <begin position="79"/>
        <end position="88"/>
    </location>
</feature>
<accession>A0A2I2FNX7</accession>
<feature type="region of interest" description="Disordered" evidence="1">
    <location>
        <begin position="1"/>
        <end position="124"/>
    </location>
</feature>
<name>A0A2I2FNX7_ASPCN</name>
<evidence type="ECO:0000256" key="1">
    <source>
        <dbReference type="SAM" id="MobiDB-lite"/>
    </source>
</evidence>
<gene>
    <name evidence="2" type="ORF">BDW47DRAFT_26991</name>
</gene>
<sequence length="163" mass="17780">MSLLESLSKLIPSLSPHRPSSSSPRRLVDHHHRRPSPPPSDATSDEVRRAQPTSDEGTSFLHVDSTLTSSYAEELEPSPDTPQPPPPKYRSVPQPDLGMTPPAGGGTPTRSKVQLSQTQDDEQRLLPSFKQYVLDGSLEVPYISGQSLTCDTLPAREARMGSE</sequence>
<organism evidence="2 3">
    <name type="scientific">Aspergillus candidus</name>
    <dbReference type="NCBI Taxonomy" id="41067"/>
    <lineage>
        <taxon>Eukaryota</taxon>
        <taxon>Fungi</taxon>
        <taxon>Dikarya</taxon>
        <taxon>Ascomycota</taxon>
        <taxon>Pezizomycotina</taxon>
        <taxon>Eurotiomycetes</taxon>
        <taxon>Eurotiomycetidae</taxon>
        <taxon>Eurotiales</taxon>
        <taxon>Aspergillaceae</taxon>
        <taxon>Aspergillus</taxon>
        <taxon>Aspergillus subgen. Circumdati</taxon>
    </lineage>
</organism>
<dbReference type="AlphaFoldDB" id="A0A2I2FNX7"/>
<protein>
    <submittedName>
        <fullName evidence="2">Uncharacterized protein</fullName>
    </submittedName>
</protein>
<evidence type="ECO:0000313" key="3">
    <source>
        <dbReference type="Proteomes" id="UP000234585"/>
    </source>
</evidence>
<reference evidence="2 3" key="1">
    <citation type="submission" date="2017-12" db="EMBL/GenBank/DDBJ databases">
        <authorList>
            <consortium name="DOE Joint Genome Institute"/>
            <person name="Haridas S."/>
            <person name="Kjaerbolling I."/>
            <person name="Vesth T.C."/>
            <person name="Frisvad J.C."/>
            <person name="Nybo J.L."/>
            <person name="Theobald S."/>
            <person name="Kuo A."/>
            <person name="Bowyer P."/>
            <person name="Matsuda Y."/>
            <person name="Mondo S."/>
            <person name="Lyhne E.K."/>
            <person name="Kogle M.E."/>
            <person name="Clum A."/>
            <person name="Lipzen A."/>
            <person name="Salamov A."/>
            <person name="Ngan C.Y."/>
            <person name="Daum C."/>
            <person name="Chiniquy J."/>
            <person name="Barry K."/>
            <person name="LaButti K."/>
            <person name="Simmons B.A."/>
            <person name="Magnuson J.K."/>
            <person name="Mortensen U.H."/>
            <person name="Larsen T.O."/>
            <person name="Grigoriev I.V."/>
            <person name="Baker S.E."/>
            <person name="Andersen M.R."/>
            <person name="Nordberg H.P."/>
            <person name="Cantor M.N."/>
            <person name="Hua S.X."/>
        </authorList>
    </citation>
    <scope>NUCLEOTIDE SEQUENCE [LARGE SCALE GENOMIC DNA]</scope>
    <source>
        <strain evidence="2 3">CBS 102.13</strain>
    </source>
</reference>
<dbReference type="OrthoDB" id="10397828at2759"/>
<feature type="compositionally biased region" description="Low complexity" evidence="1">
    <location>
        <begin position="10"/>
        <end position="25"/>
    </location>
</feature>
<evidence type="ECO:0000313" key="2">
    <source>
        <dbReference type="EMBL" id="PLB42326.1"/>
    </source>
</evidence>
<dbReference type="RefSeq" id="XP_024676338.1">
    <property type="nucleotide sequence ID" value="XM_024818617.1"/>
</dbReference>
<proteinExistence type="predicted"/>
<dbReference type="EMBL" id="KZ559118">
    <property type="protein sequence ID" value="PLB42326.1"/>
    <property type="molecule type" value="Genomic_DNA"/>
</dbReference>
<dbReference type="GeneID" id="36525777"/>
<keyword evidence="3" id="KW-1185">Reference proteome</keyword>
<dbReference type="Proteomes" id="UP000234585">
    <property type="component" value="Unassembled WGS sequence"/>
</dbReference>